<proteinExistence type="predicted"/>
<dbReference type="Proteomes" id="UP001398420">
    <property type="component" value="Unassembled WGS sequence"/>
</dbReference>
<gene>
    <name evidence="2" type="ORF">AAF454_06835</name>
</gene>
<dbReference type="SUPFAM" id="SSF51126">
    <property type="entry name" value="Pectin lyase-like"/>
    <property type="match status" value="1"/>
</dbReference>
<dbReference type="InterPro" id="IPR011050">
    <property type="entry name" value="Pectin_lyase_fold/virulence"/>
</dbReference>
<dbReference type="RefSeq" id="WP_342302861.1">
    <property type="nucleotide sequence ID" value="NZ_JBCEWA010000004.1"/>
</dbReference>
<keyword evidence="3" id="KW-1185">Reference proteome</keyword>
<feature type="domain" description="Right handed beta helix" evidence="1">
    <location>
        <begin position="245"/>
        <end position="352"/>
    </location>
</feature>
<reference evidence="2 3" key="1">
    <citation type="submission" date="2024-04" db="EMBL/GenBank/DDBJ databases">
        <authorList>
            <person name="Wu Y.S."/>
            <person name="Zhang L."/>
        </authorList>
    </citation>
    <scope>NUCLEOTIDE SEQUENCE [LARGE SCALE GENOMIC DNA]</scope>
    <source>
        <strain evidence="2 3">KG-01</strain>
    </source>
</reference>
<dbReference type="InterPro" id="IPR012334">
    <property type="entry name" value="Pectin_lyas_fold"/>
</dbReference>
<comment type="caution">
    <text evidence="2">The sequence shown here is derived from an EMBL/GenBank/DDBJ whole genome shotgun (WGS) entry which is preliminary data.</text>
</comment>
<dbReference type="Gene3D" id="2.160.20.10">
    <property type="entry name" value="Single-stranded right-handed beta-helix, Pectin lyase-like"/>
    <property type="match status" value="1"/>
</dbReference>
<sequence>MKKQHHLSLFIVFSMIMVFLVLNTQMEAKAKTPTYIITPSSKPYNVTYSKYSTYNQHTKHYYVLRSYLERFEKTKGGKLILKKGTYTISNTLYVPSNVTIQLENGAKLVKGTKTGTSQFKAASSMFQLIAPSKSSKKGVYGKYNGEKNIQFIGKGTATIDLNYVEKGIGIIMGHNQSVLVDRIQFRHMNYAHFIEMDASKNVTVKNSTFKYAKDPLISVKEAINLDTPDRSTKGWSQEWSKFDAQPNSHVLIENNTFEDIPRAVGTHKYSYKKLHDRITIRQNKMVNLRSDYIRALNWSNAVIEKNTFTMSSKNKRNEVVKGIAASGTKNPIIRNNTFNYMAISMMFFTFSNTGGGTTKKVFADLSKANKEALMTNTFKNLKTPYIQIRDNIQSNGSRKTETIRLDDSVLR</sequence>
<dbReference type="Pfam" id="PF13229">
    <property type="entry name" value="Beta_helix"/>
    <property type="match status" value="1"/>
</dbReference>
<name>A0ABU9LP02_9BACL</name>
<accession>A0ABU9LP02</accession>
<evidence type="ECO:0000259" key="1">
    <source>
        <dbReference type="Pfam" id="PF13229"/>
    </source>
</evidence>
<evidence type="ECO:0000313" key="2">
    <source>
        <dbReference type="EMBL" id="MEL5988131.1"/>
    </source>
</evidence>
<dbReference type="InterPro" id="IPR039448">
    <property type="entry name" value="Beta_helix"/>
</dbReference>
<organism evidence="2 3">
    <name type="scientific">Kurthia gibsonii</name>
    <dbReference type="NCBI Taxonomy" id="33946"/>
    <lineage>
        <taxon>Bacteria</taxon>
        <taxon>Bacillati</taxon>
        <taxon>Bacillota</taxon>
        <taxon>Bacilli</taxon>
        <taxon>Bacillales</taxon>
        <taxon>Caryophanaceae</taxon>
        <taxon>Kurthia</taxon>
    </lineage>
</organism>
<protein>
    <submittedName>
        <fullName evidence="2">Right-handed parallel beta-helix repeat-containing protein</fullName>
    </submittedName>
</protein>
<dbReference type="EMBL" id="JBCEWA010000004">
    <property type="protein sequence ID" value="MEL5988131.1"/>
    <property type="molecule type" value="Genomic_DNA"/>
</dbReference>
<evidence type="ECO:0000313" key="3">
    <source>
        <dbReference type="Proteomes" id="UP001398420"/>
    </source>
</evidence>